<feature type="compositionally biased region" description="Basic residues" evidence="1">
    <location>
        <begin position="103"/>
        <end position="112"/>
    </location>
</feature>
<dbReference type="AlphaFoldDB" id="A0A8J4YMQ3"/>
<evidence type="ECO:0000313" key="3">
    <source>
        <dbReference type="Proteomes" id="UP000770661"/>
    </source>
</evidence>
<protein>
    <submittedName>
        <fullName evidence="2">Uncharacterized protein</fullName>
    </submittedName>
</protein>
<keyword evidence="3" id="KW-1185">Reference proteome</keyword>
<feature type="region of interest" description="Disordered" evidence="1">
    <location>
        <begin position="91"/>
        <end position="161"/>
    </location>
</feature>
<organism evidence="2 3">
    <name type="scientific">Chionoecetes opilio</name>
    <name type="common">Atlantic snow crab</name>
    <name type="synonym">Cancer opilio</name>
    <dbReference type="NCBI Taxonomy" id="41210"/>
    <lineage>
        <taxon>Eukaryota</taxon>
        <taxon>Metazoa</taxon>
        <taxon>Ecdysozoa</taxon>
        <taxon>Arthropoda</taxon>
        <taxon>Crustacea</taxon>
        <taxon>Multicrustacea</taxon>
        <taxon>Malacostraca</taxon>
        <taxon>Eumalacostraca</taxon>
        <taxon>Eucarida</taxon>
        <taxon>Decapoda</taxon>
        <taxon>Pleocyemata</taxon>
        <taxon>Brachyura</taxon>
        <taxon>Eubrachyura</taxon>
        <taxon>Majoidea</taxon>
        <taxon>Majidae</taxon>
        <taxon>Chionoecetes</taxon>
    </lineage>
</organism>
<sequence length="161" mass="17696">MKLLCRSSLWTTKNPGGSRGISGAWGVCPQHSKTKFEVTGQNGSFRKQQRFSTIPLYQAHNKKTTCGGREGGMGLTEKTVAFRGGWLRGPGSALLASSGTKPKPQKMTRTSRRSIYPKTIQKQNVDLSRSRGWKPLQRVPPELLGLGPGMSKRHLFSTSPQ</sequence>
<proteinExistence type="predicted"/>
<name>A0A8J4YMQ3_CHIOP</name>
<accession>A0A8J4YMQ3</accession>
<dbReference type="EMBL" id="JACEEZ010004085">
    <property type="protein sequence ID" value="KAG0726669.1"/>
    <property type="molecule type" value="Genomic_DNA"/>
</dbReference>
<evidence type="ECO:0000313" key="2">
    <source>
        <dbReference type="EMBL" id="KAG0726669.1"/>
    </source>
</evidence>
<evidence type="ECO:0000256" key="1">
    <source>
        <dbReference type="SAM" id="MobiDB-lite"/>
    </source>
</evidence>
<reference evidence="2" key="1">
    <citation type="submission" date="2020-07" db="EMBL/GenBank/DDBJ databases">
        <title>The High-quality genome of the commercially important snow crab, Chionoecetes opilio.</title>
        <authorList>
            <person name="Jeong J.-H."/>
            <person name="Ryu S."/>
        </authorList>
    </citation>
    <scope>NUCLEOTIDE SEQUENCE</scope>
    <source>
        <strain evidence="2">MADBK_172401_WGS</strain>
        <tissue evidence="2">Digestive gland</tissue>
    </source>
</reference>
<gene>
    <name evidence="2" type="ORF">GWK47_036078</name>
</gene>
<dbReference type="Proteomes" id="UP000770661">
    <property type="component" value="Unassembled WGS sequence"/>
</dbReference>
<comment type="caution">
    <text evidence="2">The sequence shown here is derived from an EMBL/GenBank/DDBJ whole genome shotgun (WGS) entry which is preliminary data.</text>
</comment>